<dbReference type="EMBL" id="JAGFMF010011393">
    <property type="protein sequence ID" value="KAG8524198.1"/>
    <property type="molecule type" value="Genomic_DNA"/>
</dbReference>
<name>A0A8J6E2B2_GALPY</name>
<dbReference type="GO" id="GO:0016620">
    <property type="term" value="F:oxidoreductase activity, acting on the aldehyde or oxo group of donors, NAD or NADP as acceptor"/>
    <property type="evidence" value="ECO:0007669"/>
    <property type="project" value="InterPro"/>
</dbReference>
<gene>
    <name evidence="2" type="ORF">J0S82_008482</name>
</gene>
<dbReference type="Gene3D" id="3.30.360.10">
    <property type="entry name" value="Dihydrodipicolinate Reductase, domain 2"/>
    <property type="match status" value="1"/>
</dbReference>
<keyword evidence="3" id="KW-1185">Reference proteome</keyword>
<proteinExistence type="predicted"/>
<feature type="domain" description="Glyceraldehyde 3-phosphate dehydrogenase catalytic" evidence="1">
    <location>
        <begin position="107"/>
        <end position="163"/>
    </location>
</feature>
<dbReference type="Proteomes" id="UP000700334">
    <property type="component" value="Unassembled WGS sequence"/>
</dbReference>
<dbReference type="Pfam" id="PF02800">
    <property type="entry name" value="Gp_dh_C"/>
    <property type="match status" value="1"/>
</dbReference>
<evidence type="ECO:0000313" key="3">
    <source>
        <dbReference type="Proteomes" id="UP000700334"/>
    </source>
</evidence>
<reference evidence="2" key="1">
    <citation type="journal article" date="2021" name="Evol. Appl.">
        <title>The genome of the Pyrenean desman and the effects of bottlenecks and inbreeding on the genomic landscape of an endangered species.</title>
        <authorList>
            <person name="Escoda L."/>
            <person name="Castresana J."/>
        </authorList>
    </citation>
    <scope>NUCLEOTIDE SEQUENCE</scope>
    <source>
        <strain evidence="2">IBE-C5619</strain>
    </source>
</reference>
<organism evidence="2 3">
    <name type="scientific">Galemys pyrenaicus</name>
    <name type="common">Iberian desman</name>
    <name type="synonym">Pyrenean desman</name>
    <dbReference type="NCBI Taxonomy" id="202257"/>
    <lineage>
        <taxon>Eukaryota</taxon>
        <taxon>Metazoa</taxon>
        <taxon>Chordata</taxon>
        <taxon>Craniata</taxon>
        <taxon>Vertebrata</taxon>
        <taxon>Euteleostomi</taxon>
        <taxon>Mammalia</taxon>
        <taxon>Eutheria</taxon>
        <taxon>Laurasiatheria</taxon>
        <taxon>Eulipotyphla</taxon>
        <taxon>Talpidae</taxon>
        <taxon>Galemys</taxon>
    </lineage>
</organism>
<protein>
    <submittedName>
        <fullName evidence="2">Glyceraldehyde-3-phosphate dehydrogenase</fullName>
    </submittedName>
</protein>
<evidence type="ECO:0000259" key="1">
    <source>
        <dbReference type="Pfam" id="PF02800"/>
    </source>
</evidence>
<comment type="caution">
    <text evidence="2">The sequence shown here is derived from an EMBL/GenBank/DDBJ whole genome shotgun (WGS) entry which is preliminary data.</text>
</comment>
<dbReference type="AlphaFoldDB" id="A0A8J6E2B2"/>
<dbReference type="InterPro" id="IPR020829">
    <property type="entry name" value="GlycerAld_3-P_DH_cat"/>
</dbReference>
<evidence type="ECO:0000313" key="2">
    <source>
        <dbReference type="EMBL" id="KAG8524198.1"/>
    </source>
</evidence>
<sequence>MLQYNSTHAISMAQSGLRTGSLSIENPSLYSRSKDLTIKWSDTDAYVVVNMLQSPLVSSLLWRRQPYFKGLVTMIYDIPAQKPLDITSKKLEGQSLFKISSPHLLALPKLRGSSLAFQIPIPNMPVRPLTCPLEKVAKFNDIKKMVSQVPQGSLKVILGYTED</sequence>
<dbReference type="SUPFAM" id="SSF55347">
    <property type="entry name" value="Glyceraldehyde-3-phosphate dehydrogenase-like, C-terminal domain"/>
    <property type="match status" value="1"/>
</dbReference>
<accession>A0A8J6E2B2</accession>